<dbReference type="EMBL" id="AZHC01000009">
    <property type="protein sequence ID" value="OAA44786.1"/>
    <property type="molecule type" value="Genomic_DNA"/>
</dbReference>
<evidence type="ECO:0000313" key="2">
    <source>
        <dbReference type="EMBL" id="OAA44786.1"/>
    </source>
</evidence>
<evidence type="ECO:0008006" key="4">
    <source>
        <dbReference type="Google" id="ProtNLM"/>
    </source>
</evidence>
<reference evidence="2 3" key="1">
    <citation type="journal article" date="2016" name="Genome Biol. Evol.">
        <title>Divergent and convergent evolution of fungal pathogenicity.</title>
        <authorList>
            <person name="Shang Y."/>
            <person name="Xiao G."/>
            <person name="Zheng P."/>
            <person name="Cen K."/>
            <person name="Zhan S."/>
            <person name="Wang C."/>
        </authorList>
    </citation>
    <scope>NUCLEOTIDE SEQUENCE [LARGE SCALE GENOMIC DNA]</scope>
    <source>
        <strain evidence="2 3">RCEF 4871</strain>
    </source>
</reference>
<feature type="compositionally biased region" description="Low complexity" evidence="1">
    <location>
        <begin position="334"/>
        <end position="359"/>
    </location>
</feature>
<keyword evidence="3" id="KW-1185">Reference proteome</keyword>
<proteinExistence type="predicted"/>
<feature type="compositionally biased region" description="Acidic residues" evidence="1">
    <location>
        <begin position="463"/>
        <end position="477"/>
    </location>
</feature>
<name>A0A167F4H0_METRR</name>
<feature type="compositionally biased region" description="Low complexity" evidence="1">
    <location>
        <begin position="485"/>
        <end position="498"/>
    </location>
</feature>
<feature type="compositionally biased region" description="Low complexity" evidence="1">
    <location>
        <begin position="310"/>
        <end position="324"/>
    </location>
</feature>
<dbReference type="OMA" id="WPENILR"/>
<feature type="region of interest" description="Disordered" evidence="1">
    <location>
        <begin position="310"/>
        <end position="379"/>
    </location>
</feature>
<evidence type="ECO:0000313" key="3">
    <source>
        <dbReference type="Proteomes" id="UP000243498"/>
    </source>
</evidence>
<feature type="compositionally biased region" description="Basic and acidic residues" evidence="1">
    <location>
        <begin position="362"/>
        <end position="378"/>
    </location>
</feature>
<gene>
    <name evidence="2" type="ORF">NOR_03540</name>
</gene>
<feature type="compositionally biased region" description="Low complexity" evidence="1">
    <location>
        <begin position="1"/>
        <end position="20"/>
    </location>
</feature>
<sequence>MASRSGAGSGGRRANPGASRDSQQDFPPLPLPRLPSFRSLSGEWEPSRPASPSSAPVSANSSVANGVNSRPPARYWSAAARRAERIRSLDDRAPSLDGSESNLIDQSWSSTARRQPRLRPVDTASHHRRPNLDELDQTLDEANSQLRTLLDMTNHINLMTPFFRPTMSPTIRSHDFPDDNVRSKRRKIEANRLVPCFNGFRYGKYGQVEPGQLKMEIVSCDGGMFSNESSYAAENILKDDSSVYCTKGNRCNIVLRHQGTTVFTLEQLIIKAPASMNYSHPVREGMVFIAMNQDDILSRTAQYQIQYVSSSSVSNTNTNANTTDNDNDNDNDNDYGNSNSNSNTNSNTNTNTNTNTNSNRITFDDHTTRHPFNRDSTPRRIVSIRHHNDGTTSSRTRYPLFQPFSHDNDADDHHIPEMPQEFSTNQPDFRITTECTSDEEDYSMPHILRRTPNRIGSLPFETETSDSDDGPFTDDFTETFHRQVHPPTGSSTSHTSHPAHSRTERLSVSLAEAWDARVSAAQEAIRAVGGELLIPHARFFIEKKKSKCTIRFDPPVSGRFILLKMWSSHHDIASNIDIQSVMAKGYAGPRYFPSMELS</sequence>
<feature type="region of interest" description="Disordered" evidence="1">
    <location>
        <begin position="1"/>
        <end position="71"/>
    </location>
</feature>
<protein>
    <recommendedName>
        <fullName evidence="4">Eukaryotic translation initiation factor 6</fullName>
    </recommendedName>
</protein>
<dbReference type="OrthoDB" id="2351940at2759"/>
<evidence type="ECO:0000256" key="1">
    <source>
        <dbReference type="SAM" id="MobiDB-lite"/>
    </source>
</evidence>
<comment type="caution">
    <text evidence="2">The sequence shown here is derived from an EMBL/GenBank/DDBJ whole genome shotgun (WGS) entry which is preliminary data.</text>
</comment>
<feature type="compositionally biased region" description="Low complexity" evidence="1">
    <location>
        <begin position="34"/>
        <end position="69"/>
    </location>
</feature>
<feature type="region of interest" description="Disordered" evidence="1">
    <location>
        <begin position="456"/>
        <end position="504"/>
    </location>
</feature>
<accession>A0A167F4H0</accession>
<dbReference type="Proteomes" id="UP000243498">
    <property type="component" value="Unassembled WGS sequence"/>
</dbReference>
<feature type="region of interest" description="Disordered" evidence="1">
    <location>
        <begin position="90"/>
        <end position="130"/>
    </location>
</feature>
<dbReference type="AlphaFoldDB" id="A0A167F4H0"/>
<feature type="compositionally biased region" description="Polar residues" evidence="1">
    <location>
        <begin position="98"/>
        <end position="113"/>
    </location>
</feature>
<organism evidence="2 3">
    <name type="scientific">Metarhizium rileyi (strain RCEF 4871)</name>
    <name type="common">Nomuraea rileyi</name>
    <dbReference type="NCBI Taxonomy" id="1649241"/>
    <lineage>
        <taxon>Eukaryota</taxon>
        <taxon>Fungi</taxon>
        <taxon>Dikarya</taxon>
        <taxon>Ascomycota</taxon>
        <taxon>Pezizomycotina</taxon>
        <taxon>Sordariomycetes</taxon>
        <taxon>Hypocreomycetidae</taxon>
        <taxon>Hypocreales</taxon>
        <taxon>Clavicipitaceae</taxon>
        <taxon>Metarhizium</taxon>
    </lineage>
</organism>
<dbReference type="STRING" id="1081105.A0A167F4H0"/>